<evidence type="ECO:0000313" key="2">
    <source>
        <dbReference type="Proteomes" id="UP000016536"/>
    </source>
</evidence>
<dbReference type="Proteomes" id="UP000016536">
    <property type="component" value="Unassembled WGS sequence"/>
</dbReference>
<protein>
    <submittedName>
        <fullName evidence="1">Uncharacterized protein</fullName>
    </submittedName>
</protein>
<keyword evidence="2" id="KW-1185">Reference proteome</keyword>
<gene>
    <name evidence="1" type="ORF">HMPREF1979_01364</name>
</gene>
<sequence>MIVSGGASHWFEVLIPRPVESTSNRRRAGDWHLLDGFSPFGSGP</sequence>
<reference evidence="1 2" key="1">
    <citation type="submission" date="2013-08" db="EMBL/GenBank/DDBJ databases">
        <authorList>
            <person name="Weinstock G."/>
            <person name="Sodergren E."/>
            <person name="Wylie T."/>
            <person name="Fulton L."/>
            <person name="Fulton R."/>
            <person name="Fronick C."/>
            <person name="O'Laughlin M."/>
            <person name="Godfrey J."/>
            <person name="Miner T."/>
            <person name="Herter B."/>
            <person name="Appelbaum E."/>
            <person name="Cordes M."/>
            <person name="Lek S."/>
            <person name="Wollam A."/>
            <person name="Pepin K.H."/>
            <person name="Palsikar V.B."/>
            <person name="Mitreva M."/>
            <person name="Wilson R.K."/>
        </authorList>
    </citation>
    <scope>NUCLEOTIDE SEQUENCE [LARGE SCALE GENOMIC DNA]</scope>
    <source>
        <strain evidence="1 2">F0542</strain>
    </source>
</reference>
<organism evidence="1 2">
    <name type="scientific">Actinomyces johnsonii F0542</name>
    <dbReference type="NCBI Taxonomy" id="1321818"/>
    <lineage>
        <taxon>Bacteria</taxon>
        <taxon>Bacillati</taxon>
        <taxon>Actinomycetota</taxon>
        <taxon>Actinomycetes</taxon>
        <taxon>Actinomycetales</taxon>
        <taxon>Actinomycetaceae</taxon>
        <taxon>Actinomyces</taxon>
    </lineage>
</organism>
<proteinExistence type="predicted"/>
<comment type="caution">
    <text evidence="1">The sequence shown here is derived from an EMBL/GenBank/DDBJ whole genome shotgun (WGS) entry which is preliminary data.</text>
</comment>
<dbReference type="EMBL" id="AWSE01000066">
    <property type="protein sequence ID" value="ERH24303.1"/>
    <property type="molecule type" value="Genomic_DNA"/>
</dbReference>
<dbReference type="AlphaFoldDB" id="U1RXC8"/>
<name>U1RXC8_9ACTO</name>
<accession>U1RXC8</accession>
<dbReference type="HOGENOM" id="CLU_3211344_0_0_11"/>
<evidence type="ECO:0000313" key="1">
    <source>
        <dbReference type="EMBL" id="ERH24303.1"/>
    </source>
</evidence>